<name>C0N7H6_9GAMM</name>
<keyword evidence="2" id="KW-0472">Membrane</keyword>
<keyword evidence="2" id="KW-0812">Transmembrane</keyword>
<dbReference type="HOGENOM" id="CLU_3009163_0_0_6"/>
<feature type="region of interest" description="Disordered" evidence="1">
    <location>
        <begin position="33"/>
        <end position="56"/>
    </location>
</feature>
<dbReference type="EMBL" id="GG657899">
    <property type="protein sequence ID" value="EEF79619.1"/>
    <property type="molecule type" value="Genomic_DNA"/>
</dbReference>
<evidence type="ECO:0000256" key="2">
    <source>
        <dbReference type="SAM" id="Phobius"/>
    </source>
</evidence>
<evidence type="ECO:0000256" key="1">
    <source>
        <dbReference type="SAM" id="MobiDB-lite"/>
    </source>
</evidence>
<feature type="transmembrane region" description="Helical" evidence="2">
    <location>
        <begin position="7"/>
        <end position="27"/>
    </location>
</feature>
<dbReference type="AlphaFoldDB" id="C0N7H6"/>
<keyword evidence="4" id="KW-1185">Reference proteome</keyword>
<accession>C0N7H6</accession>
<evidence type="ECO:0000313" key="3">
    <source>
        <dbReference type="EMBL" id="EEF79619.1"/>
    </source>
</evidence>
<protein>
    <submittedName>
        <fullName evidence="3">Uncharacterized protein</fullName>
    </submittedName>
</protein>
<evidence type="ECO:0000313" key="4">
    <source>
        <dbReference type="Proteomes" id="UP000004679"/>
    </source>
</evidence>
<gene>
    <name evidence="3" type="ORF">MDMS009_2206</name>
</gene>
<reference evidence="3 4" key="1">
    <citation type="journal article" date="2011" name="J. Bacteriol.">
        <title>Draft genome sequence of the chemolithoheterotrophic, halophilic methylotroph Methylophaga thiooxydans DMS010.</title>
        <authorList>
            <person name="Boden R."/>
            <person name="Ferriera S."/>
            <person name="Johnson J."/>
            <person name="Kelly D.P."/>
            <person name="Murrell J.C."/>
            <person name="Schafer H."/>
        </authorList>
    </citation>
    <scope>NUCLEOTIDE SEQUENCE [LARGE SCALE GENOMIC DNA]</scope>
    <source>
        <strain evidence="3 4">DMS010</strain>
    </source>
</reference>
<proteinExistence type="predicted"/>
<sequence>MRPGVNVHISITLIDVLAMIAGTPVLLKNTFTPDTNTEKAKTEGSSTFFNKRVETG</sequence>
<keyword evidence="2" id="KW-1133">Transmembrane helix</keyword>
<dbReference type="Proteomes" id="UP000004679">
    <property type="component" value="Unassembled WGS sequence"/>
</dbReference>
<organism evidence="3 4">
    <name type="scientific">Methylophaga thiooxydans DMS010</name>
    <dbReference type="NCBI Taxonomy" id="637616"/>
    <lineage>
        <taxon>Bacteria</taxon>
        <taxon>Pseudomonadati</taxon>
        <taxon>Pseudomonadota</taxon>
        <taxon>Gammaproteobacteria</taxon>
        <taxon>Thiotrichales</taxon>
        <taxon>Piscirickettsiaceae</taxon>
        <taxon>Methylophaga</taxon>
    </lineage>
</organism>